<reference evidence="6 7" key="1">
    <citation type="submission" date="2019-04" db="EMBL/GenBank/DDBJ databases">
        <title>genome sequence of strain W3.</title>
        <authorList>
            <person name="Gao J."/>
            <person name="Sun J."/>
        </authorList>
    </citation>
    <scope>NUCLEOTIDE SEQUENCE [LARGE SCALE GENOMIC DNA]</scope>
    <source>
        <strain evidence="6 7">W3</strain>
    </source>
</reference>
<sequence length="130" mass="14110">MPKKKIHTGGCLCGAIRFEADAPAAKPHTCSCKMCQRHTGSLTASWVEFPRDAVRWIGPSGEPSTWRSSDISSRAFCSTCGSSLGAIDDHPTVALLLGSFDRTSAADLKPAYHSYKGGRPKWWCIEIPDI</sequence>
<dbReference type="InterPro" id="IPR011057">
    <property type="entry name" value="Mss4-like_sf"/>
</dbReference>
<evidence type="ECO:0000256" key="1">
    <source>
        <dbReference type="ARBA" id="ARBA00005495"/>
    </source>
</evidence>
<dbReference type="SUPFAM" id="SSF51316">
    <property type="entry name" value="Mss4-like"/>
    <property type="match status" value="1"/>
</dbReference>
<dbReference type="RefSeq" id="WP_136542462.1">
    <property type="nucleotide sequence ID" value="NZ_STGU01000010.1"/>
</dbReference>
<dbReference type="PANTHER" id="PTHR33337">
    <property type="entry name" value="GFA DOMAIN-CONTAINING PROTEIN"/>
    <property type="match status" value="1"/>
</dbReference>
<gene>
    <name evidence="6" type="ORF">FAA86_17705</name>
</gene>
<dbReference type="Pfam" id="PF04828">
    <property type="entry name" value="GFA"/>
    <property type="match status" value="1"/>
</dbReference>
<comment type="similarity">
    <text evidence="1">Belongs to the Gfa family.</text>
</comment>
<name>A0A4S8PV96_9HYPH</name>
<evidence type="ECO:0000256" key="2">
    <source>
        <dbReference type="ARBA" id="ARBA00022723"/>
    </source>
</evidence>
<feature type="domain" description="CENP-V/GFA" evidence="5">
    <location>
        <begin position="7"/>
        <end position="113"/>
    </location>
</feature>
<dbReference type="EMBL" id="STGU01000010">
    <property type="protein sequence ID" value="THV33855.1"/>
    <property type="molecule type" value="Genomic_DNA"/>
</dbReference>
<evidence type="ECO:0000256" key="3">
    <source>
        <dbReference type="ARBA" id="ARBA00022833"/>
    </source>
</evidence>
<protein>
    <submittedName>
        <fullName evidence="6">GFA family protein</fullName>
    </submittedName>
</protein>
<evidence type="ECO:0000256" key="4">
    <source>
        <dbReference type="ARBA" id="ARBA00023239"/>
    </source>
</evidence>
<organism evidence="6 7">
    <name type="scientific">Rhizobium rosettiformans W3</name>
    <dbReference type="NCBI Taxonomy" id="538378"/>
    <lineage>
        <taxon>Bacteria</taxon>
        <taxon>Pseudomonadati</taxon>
        <taxon>Pseudomonadota</taxon>
        <taxon>Alphaproteobacteria</taxon>
        <taxon>Hyphomicrobiales</taxon>
        <taxon>Rhizobiaceae</taxon>
        <taxon>Rhizobium/Agrobacterium group</taxon>
        <taxon>Rhizobium</taxon>
    </lineage>
</organism>
<dbReference type="GO" id="GO:0046872">
    <property type="term" value="F:metal ion binding"/>
    <property type="evidence" value="ECO:0007669"/>
    <property type="project" value="UniProtKB-KW"/>
</dbReference>
<comment type="caution">
    <text evidence="6">The sequence shown here is derived from an EMBL/GenBank/DDBJ whole genome shotgun (WGS) entry which is preliminary data.</text>
</comment>
<proteinExistence type="inferred from homology"/>
<dbReference type="PANTHER" id="PTHR33337:SF40">
    <property type="entry name" value="CENP-V_GFA DOMAIN-CONTAINING PROTEIN-RELATED"/>
    <property type="match status" value="1"/>
</dbReference>
<dbReference type="Gene3D" id="3.90.1590.10">
    <property type="entry name" value="glutathione-dependent formaldehyde- activating enzyme (gfa)"/>
    <property type="match status" value="1"/>
</dbReference>
<evidence type="ECO:0000313" key="7">
    <source>
        <dbReference type="Proteomes" id="UP000307378"/>
    </source>
</evidence>
<keyword evidence="2" id="KW-0479">Metal-binding</keyword>
<evidence type="ECO:0000313" key="6">
    <source>
        <dbReference type="EMBL" id="THV33855.1"/>
    </source>
</evidence>
<dbReference type="GO" id="GO:0016846">
    <property type="term" value="F:carbon-sulfur lyase activity"/>
    <property type="evidence" value="ECO:0007669"/>
    <property type="project" value="InterPro"/>
</dbReference>
<evidence type="ECO:0000259" key="5">
    <source>
        <dbReference type="PROSITE" id="PS51891"/>
    </source>
</evidence>
<accession>A0A4S8PV96</accession>
<dbReference type="InterPro" id="IPR006913">
    <property type="entry name" value="CENP-V/GFA"/>
</dbReference>
<keyword evidence="4" id="KW-0456">Lyase</keyword>
<dbReference type="AlphaFoldDB" id="A0A4S8PV96"/>
<dbReference type="PROSITE" id="PS51891">
    <property type="entry name" value="CENP_V_GFA"/>
    <property type="match status" value="1"/>
</dbReference>
<keyword evidence="3" id="KW-0862">Zinc</keyword>
<dbReference type="Proteomes" id="UP000307378">
    <property type="component" value="Unassembled WGS sequence"/>
</dbReference>